<sequence length="101" mass="11812">MISTVDTTLSVINGYACIVPVQYPNWYDIPEIGFINHGEWSDPYIEYKGKQINSHIIEDAMYEEYCEECEPGKDNLDDFAIYMKNHTEYVYNLIDEINVCI</sequence>
<dbReference type="EMBL" id="BK059091">
    <property type="protein sequence ID" value="DAE28802.1"/>
    <property type="molecule type" value="Genomic_DNA"/>
</dbReference>
<proteinExistence type="predicted"/>
<organism evidence="1">
    <name type="scientific">virus sp. ctmTa7</name>
    <dbReference type="NCBI Taxonomy" id="2828255"/>
    <lineage>
        <taxon>Viruses</taxon>
    </lineage>
</organism>
<evidence type="ECO:0000313" key="1">
    <source>
        <dbReference type="EMBL" id="DAE28802.1"/>
    </source>
</evidence>
<accession>A0A8S5RCD5</accession>
<name>A0A8S5RCD5_9VIRU</name>
<reference evidence="1" key="1">
    <citation type="journal article" date="2021" name="Proc. Natl. Acad. Sci. U.S.A.">
        <title>A Catalog of Tens of Thousands of Viruses from Human Metagenomes Reveals Hidden Associations with Chronic Diseases.</title>
        <authorList>
            <person name="Tisza M.J."/>
            <person name="Buck C.B."/>
        </authorList>
    </citation>
    <scope>NUCLEOTIDE SEQUENCE</scope>
    <source>
        <strain evidence="1">CtmTa7</strain>
    </source>
</reference>
<protein>
    <submittedName>
        <fullName evidence="1">Uncharacterized protein</fullName>
    </submittedName>
</protein>